<evidence type="ECO:0000313" key="2">
    <source>
        <dbReference type="EMBL" id="AEK45638.1"/>
    </source>
</evidence>
<gene>
    <name evidence="2" type="ordered locus">RAM_35825</name>
</gene>
<keyword evidence="3" id="KW-1185">Reference proteome</keyword>
<protein>
    <submittedName>
        <fullName evidence="2">Uncharacterized protein</fullName>
    </submittedName>
</protein>
<evidence type="ECO:0000256" key="1">
    <source>
        <dbReference type="SAM" id="MobiDB-lite"/>
    </source>
</evidence>
<name>A0A9R0P3G3_AMYMS</name>
<dbReference type="KEGG" id="amn:RAM_35825"/>
<proteinExistence type="predicted"/>
<dbReference type="Proteomes" id="UP000006138">
    <property type="component" value="Chromosome"/>
</dbReference>
<dbReference type="AlphaFoldDB" id="A0A9R0P3G3"/>
<reference evidence="2 3" key="1">
    <citation type="journal article" date="2011" name="J. Bacteriol.">
        <title>Whole genome sequence of the rifamycin B-producing strain Amycolatopsis mediterranei S699.</title>
        <authorList>
            <person name="Verma M."/>
            <person name="Kaur J."/>
            <person name="Kumar M."/>
            <person name="Kumari K."/>
            <person name="Saxena A."/>
            <person name="Anand S."/>
            <person name="Nigam A."/>
            <person name="Ravi V."/>
            <person name="Raghuvanshi S."/>
            <person name="Khurana P."/>
            <person name="Tyagi A.K."/>
            <person name="Khurana J.P."/>
            <person name="Lal R."/>
        </authorList>
    </citation>
    <scope>NUCLEOTIDE SEQUENCE [LARGE SCALE GENOMIC DNA]</scope>
    <source>
        <strain evidence="2 3">S699</strain>
    </source>
</reference>
<dbReference type="EMBL" id="CP002896">
    <property type="protein sequence ID" value="AEK45638.1"/>
    <property type="molecule type" value="Genomic_DNA"/>
</dbReference>
<organism evidence="2 3">
    <name type="scientific">Amycolatopsis mediterranei (strain S699)</name>
    <name type="common">Nocardia mediterranei</name>
    <dbReference type="NCBI Taxonomy" id="713604"/>
    <lineage>
        <taxon>Bacteria</taxon>
        <taxon>Bacillati</taxon>
        <taxon>Actinomycetota</taxon>
        <taxon>Actinomycetes</taxon>
        <taxon>Pseudonocardiales</taxon>
        <taxon>Pseudonocardiaceae</taxon>
        <taxon>Amycolatopsis</taxon>
    </lineage>
</organism>
<feature type="region of interest" description="Disordered" evidence="1">
    <location>
        <begin position="1"/>
        <end position="52"/>
    </location>
</feature>
<feature type="compositionally biased region" description="Basic and acidic residues" evidence="1">
    <location>
        <begin position="22"/>
        <end position="39"/>
    </location>
</feature>
<evidence type="ECO:0000313" key="3">
    <source>
        <dbReference type="Proteomes" id="UP000006138"/>
    </source>
</evidence>
<sequence>MTTGFEPLPNGVIPPGNPVSDGEIRRIGDHVRPKSRDFDSTIGDSVNAPVAS</sequence>
<accession>A0A9R0P3G3</accession>